<dbReference type="EMBL" id="BMOV01000015">
    <property type="protein sequence ID" value="GGO17187.1"/>
    <property type="molecule type" value="Genomic_DNA"/>
</dbReference>
<organism evidence="2 3">
    <name type="scientific">Iodidimonas muriae</name>
    <dbReference type="NCBI Taxonomy" id="261467"/>
    <lineage>
        <taxon>Bacteria</taxon>
        <taxon>Pseudomonadati</taxon>
        <taxon>Pseudomonadota</taxon>
        <taxon>Alphaproteobacteria</taxon>
        <taxon>Iodidimonadales</taxon>
        <taxon>Iodidimonadaceae</taxon>
        <taxon>Iodidimonas</taxon>
    </lineage>
</organism>
<accession>A0ABQ2LGB1</accession>
<protein>
    <recommendedName>
        <fullName evidence="1">Conserved hypothetical protein CHP02391 domain-containing protein</fullName>
    </recommendedName>
</protein>
<dbReference type="InterPro" id="IPR012654">
    <property type="entry name" value="CHP02391"/>
</dbReference>
<name>A0ABQ2LGB1_9PROT</name>
<dbReference type="RefSeq" id="WP_150006341.1">
    <property type="nucleotide sequence ID" value="NZ_BMOV01000015.1"/>
</dbReference>
<comment type="caution">
    <text evidence="2">The sequence shown here is derived from an EMBL/GenBank/DDBJ whole genome shotgun (WGS) entry which is preliminary data.</text>
</comment>
<proteinExistence type="predicted"/>
<sequence length="65" mass="7186">MSTHEGYYFLLKGVSAAFRNPASHASVQMTEGEARIQLQMIGYLYELVVHHVERLSSECVGTANG</sequence>
<gene>
    <name evidence="2" type="ORF">GCM10007972_27100</name>
</gene>
<reference evidence="3" key="1">
    <citation type="journal article" date="2019" name="Int. J. Syst. Evol. Microbiol.">
        <title>The Global Catalogue of Microorganisms (GCM) 10K type strain sequencing project: providing services to taxonomists for standard genome sequencing and annotation.</title>
        <authorList>
            <consortium name="The Broad Institute Genomics Platform"/>
            <consortium name="The Broad Institute Genome Sequencing Center for Infectious Disease"/>
            <person name="Wu L."/>
            <person name="Ma J."/>
        </authorList>
    </citation>
    <scope>NUCLEOTIDE SEQUENCE [LARGE SCALE GENOMIC DNA]</scope>
    <source>
        <strain evidence="3">JCM 17843</strain>
    </source>
</reference>
<evidence type="ECO:0000313" key="3">
    <source>
        <dbReference type="Proteomes" id="UP000602381"/>
    </source>
</evidence>
<dbReference type="Pfam" id="PF09509">
    <property type="entry name" value="Hypoth_Ymh"/>
    <property type="match status" value="1"/>
</dbReference>
<keyword evidence="3" id="KW-1185">Reference proteome</keyword>
<evidence type="ECO:0000259" key="1">
    <source>
        <dbReference type="Pfam" id="PF09509"/>
    </source>
</evidence>
<feature type="domain" description="Conserved hypothetical protein CHP02391" evidence="1">
    <location>
        <begin position="2"/>
        <end position="45"/>
    </location>
</feature>
<dbReference type="Proteomes" id="UP000602381">
    <property type="component" value="Unassembled WGS sequence"/>
</dbReference>
<evidence type="ECO:0000313" key="2">
    <source>
        <dbReference type="EMBL" id="GGO17187.1"/>
    </source>
</evidence>